<dbReference type="EMBL" id="CP027226">
    <property type="protein sequence ID" value="AVM42165.1"/>
    <property type="molecule type" value="Genomic_DNA"/>
</dbReference>
<dbReference type="OrthoDB" id="9801454at2"/>
<accession>A0A2S0KMA5</accession>
<dbReference type="NCBIfam" id="TIGR00200">
    <property type="entry name" value="cinA_nterm"/>
    <property type="match status" value="1"/>
</dbReference>
<evidence type="ECO:0000256" key="1">
    <source>
        <dbReference type="HAMAP-Rule" id="MF_00226"/>
    </source>
</evidence>
<name>A0A2S0KMA5_9FIRM</name>
<dbReference type="NCBIfam" id="TIGR00199">
    <property type="entry name" value="PncC_domain"/>
    <property type="match status" value="1"/>
</dbReference>
<dbReference type="SMART" id="SM00852">
    <property type="entry name" value="MoCF_biosynth"/>
    <property type="match status" value="1"/>
</dbReference>
<evidence type="ECO:0000313" key="4">
    <source>
        <dbReference type="Proteomes" id="UP000237947"/>
    </source>
</evidence>
<evidence type="ECO:0000259" key="2">
    <source>
        <dbReference type="SMART" id="SM00852"/>
    </source>
</evidence>
<dbReference type="PANTHER" id="PTHR13939">
    <property type="entry name" value="NICOTINAMIDE-NUCLEOTIDE AMIDOHYDROLASE PNCC"/>
    <property type="match status" value="1"/>
</dbReference>
<dbReference type="SUPFAM" id="SSF142433">
    <property type="entry name" value="CinA-like"/>
    <property type="match status" value="1"/>
</dbReference>
<evidence type="ECO:0000313" key="3">
    <source>
        <dbReference type="EMBL" id="AVM42165.1"/>
    </source>
</evidence>
<dbReference type="Gene3D" id="3.90.950.20">
    <property type="entry name" value="CinA-like"/>
    <property type="match status" value="1"/>
</dbReference>
<protein>
    <recommendedName>
        <fullName evidence="1">Putative competence-damage inducible protein</fullName>
    </recommendedName>
</protein>
<organism evidence="3 4">
    <name type="scientific">Fastidiosipila sanguinis</name>
    <dbReference type="NCBI Taxonomy" id="236753"/>
    <lineage>
        <taxon>Bacteria</taxon>
        <taxon>Bacillati</taxon>
        <taxon>Bacillota</taxon>
        <taxon>Clostridia</taxon>
        <taxon>Eubacteriales</taxon>
        <taxon>Oscillospiraceae</taxon>
        <taxon>Fastidiosipila</taxon>
    </lineage>
</organism>
<dbReference type="InterPro" id="IPR050101">
    <property type="entry name" value="CinA"/>
</dbReference>
<reference evidence="4" key="1">
    <citation type="submission" date="2018-02" db="EMBL/GenBank/DDBJ databases">
        <authorList>
            <person name="Holder M.E."/>
            <person name="Ajami N.J."/>
            <person name="Petrosino J.F."/>
        </authorList>
    </citation>
    <scope>NUCLEOTIDE SEQUENCE [LARGE SCALE GENOMIC DNA]</scope>
    <source>
        <strain evidence="4">CCUG 47711</strain>
    </source>
</reference>
<dbReference type="InterPro" id="IPR036425">
    <property type="entry name" value="MoaB/Mog-like_dom_sf"/>
</dbReference>
<feature type="domain" description="MoaB/Mog" evidence="2">
    <location>
        <begin position="19"/>
        <end position="197"/>
    </location>
</feature>
<dbReference type="Proteomes" id="UP000237947">
    <property type="component" value="Chromosome"/>
</dbReference>
<dbReference type="InterPro" id="IPR041424">
    <property type="entry name" value="CinA_KH"/>
</dbReference>
<dbReference type="NCBIfam" id="NF001813">
    <property type="entry name" value="PRK00549.1"/>
    <property type="match status" value="1"/>
</dbReference>
<comment type="similarity">
    <text evidence="1">Belongs to the CinA family.</text>
</comment>
<dbReference type="CDD" id="cd00885">
    <property type="entry name" value="cinA"/>
    <property type="match status" value="1"/>
</dbReference>
<dbReference type="InterPro" id="IPR008136">
    <property type="entry name" value="CinA_C"/>
</dbReference>
<keyword evidence="4" id="KW-1185">Reference proteome</keyword>
<dbReference type="Gene3D" id="3.40.980.10">
    <property type="entry name" value="MoaB/Mog-like domain"/>
    <property type="match status" value="1"/>
</dbReference>
<dbReference type="InterPro" id="IPR008135">
    <property type="entry name" value="Competence-induced_CinA"/>
</dbReference>
<dbReference type="InterPro" id="IPR036653">
    <property type="entry name" value="CinA-like_C"/>
</dbReference>
<dbReference type="KEGG" id="fsa:C5Q98_02470"/>
<dbReference type="PIRSF" id="PIRSF006728">
    <property type="entry name" value="CinA"/>
    <property type="match status" value="1"/>
</dbReference>
<dbReference type="AlphaFoldDB" id="A0A2S0KMA5"/>
<dbReference type="Pfam" id="PF00994">
    <property type="entry name" value="MoCF_biosynth"/>
    <property type="match status" value="1"/>
</dbReference>
<dbReference type="SUPFAM" id="SSF53218">
    <property type="entry name" value="Molybdenum cofactor biosynthesis proteins"/>
    <property type="match status" value="1"/>
</dbReference>
<dbReference type="RefSeq" id="WP_106012150.1">
    <property type="nucleotide sequence ID" value="NZ_CP027226.1"/>
</dbReference>
<dbReference type="InterPro" id="IPR001453">
    <property type="entry name" value="MoaB/Mog_dom"/>
</dbReference>
<dbReference type="PANTHER" id="PTHR13939:SF0">
    <property type="entry name" value="NMN AMIDOHYDROLASE-LIKE PROTEIN YFAY"/>
    <property type="match status" value="1"/>
</dbReference>
<proteinExistence type="inferred from homology"/>
<gene>
    <name evidence="1" type="primary">cinA</name>
    <name evidence="3" type="ORF">C5Q98_02470</name>
</gene>
<dbReference type="HAMAP" id="MF_00226_B">
    <property type="entry name" value="CinA_B"/>
    <property type="match status" value="1"/>
</dbReference>
<sequence>MNNDNELLVDKDFKIETAEIITVGTEILLGQVLNSNAQYLARKLSNLGINCYFQQSVGDNEIRLIETLKLALSRADLVIITGGLGPTADDISLEVASKLTNNKLVISESELEKLNYYLESNGIIDIDNKNLNYKQVYVPEESIILPNDKGTAPGVIMKNKNADLAAGANNLIMLLPGPPKENTFMFENYAEKFIKEHSEYDIENVYLRAFGLSESVAFLALEDISTKQNPSVATYVFPDELVIRVSYKHKRTSDLQELYDTVKIVESRLGNYIFSKDSYNLVETVFNKLMENKQTIAFAESCTAGLASSKIADISGASEVLLGGMVTYNNDIKVRMLGIPESLIAEHGAVSNEAALAMSTNAKLRFNSDFGIAITGNAGPNPSEGKEVGLVYIAISSRHKDIVEEFKFTGDRQKIRNKACQSAYYLLLKSFLED</sequence>
<dbReference type="Pfam" id="PF18146">
    <property type="entry name" value="CinA_KH"/>
    <property type="match status" value="1"/>
</dbReference>
<dbReference type="Gene3D" id="3.30.70.2860">
    <property type="match status" value="1"/>
</dbReference>
<dbReference type="Pfam" id="PF02464">
    <property type="entry name" value="CinA"/>
    <property type="match status" value="1"/>
</dbReference>